<dbReference type="EMBL" id="JAKKPZ010000051">
    <property type="protein sequence ID" value="KAI1706024.1"/>
    <property type="molecule type" value="Genomic_DNA"/>
</dbReference>
<evidence type="ECO:0000313" key="3">
    <source>
        <dbReference type="EMBL" id="KAI1706024.1"/>
    </source>
</evidence>
<feature type="transmembrane region" description="Helical" evidence="1">
    <location>
        <begin position="233"/>
        <end position="255"/>
    </location>
</feature>
<gene>
    <name evidence="3" type="ORF">DdX_13252</name>
</gene>
<keyword evidence="1" id="KW-1133">Transmembrane helix</keyword>
<evidence type="ECO:0000256" key="1">
    <source>
        <dbReference type="SAM" id="Phobius"/>
    </source>
</evidence>
<feature type="signal peptide" evidence="2">
    <location>
        <begin position="1"/>
        <end position="24"/>
    </location>
</feature>
<sequence length="258" mass="27620">MFSSIVYSVLLAFALSDIGGGGLAVADQMPEERDGDRLNCGIKIRACKTEASPGSTICESLKNQAVCVKKLMDNECKCPKCPQAAQDEYEDNPFQVPADQCACCGEAREVIRGLQTTLKMDNGKDECPAPPKDTCVRCKVNNGTLNGCFKDKDTCENLLEAIGCAKTQIQGGEAKCSEGDLKNYIKAQKFVIKDAAECHTDKCNDLEQTLANYTLTVMVQSNGNVTECPVGDAAFRIGSALAPVLGALGIVLITFKIL</sequence>
<keyword evidence="2" id="KW-0732">Signal</keyword>
<dbReference type="Proteomes" id="UP001201812">
    <property type="component" value="Unassembled WGS sequence"/>
</dbReference>
<organism evidence="3 4">
    <name type="scientific">Ditylenchus destructor</name>
    <dbReference type="NCBI Taxonomy" id="166010"/>
    <lineage>
        <taxon>Eukaryota</taxon>
        <taxon>Metazoa</taxon>
        <taxon>Ecdysozoa</taxon>
        <taxon>Nematoda</taxon>
        <taxon>Chromadorea</taxon>
        <taxon>Rhabditida</taxon>
        <taxon>Tylenchina</taxon>
        <taxon>Tylenchomorpha</taxon>
        <taxon>Sphaerularioidea</taxon>
        <taxon>Anguinidae</taxon>
        <taxon>Anguininae</taxon>
        <taxon>Ditylenchus</taxon>
    </lineage>
</organism>
<feature type="chain" id="PRO_5042049500" evidence="2">
    <location>
        <begin position="25"/>
        <end position="258"/>
    </location>
</feature>
<keyword evidence="1" id="KW-0472">Membrane</keyword>
<reference evidence="3" key="1">
    <citation type="submission" date="2022-01" db="EMBL/GenBank/DDBJ databases">
        <title>Genome Sequence Resource for Two Populations of Ditylenchus destructor, the Migratory Endoparasitic Phytonematode.</title>
        <authorList>
            <person name="Zhang H."/>
            <person name="Lin R."/>
            <person name="Xie B."/>
        </authorList>
    </citation>
    <scope>NUCLEOTIDE SEQUENCE</scope>
    <source>
        <strain evidence="3">BazhouSP</strain>
    </source>
</reference>
<proteinExistence type="predicted"/>
<keyword evidence="1" id="KW-0812">Transmembrane</keyword>
<dbReference type="AlphaFoldDB" id="A0AAD4MX18"/>
<evidence type="ECO:0000313" key="4">
    <source>
        <dbReference type="Proteomes" id="UP001201812"/>
    </source>
</evidence>
<protein>
    <submittedName>
        <fullName evidence="3">Uncharacterized protein</fullName>
    </submittedName>
</protein>
<comment type="caution">
    <text evidence="3">The sequence shown here is derived from an EMBL/GenBank/DDBJ whole genome shotgun (WGS) entry which is preliminary data.</text>
</comment>
<accession>A0AAD4MX18</accession>
<evidence type="ECO:0000256" key="2">
    <source>
        <dbReference type="SAM" id="SignalP"/>
    </source>
</evidence>
<name>A0AAD4MX18_9BILA</name>
<keyword evidence="4" id="KW-1185">Reference proteome</keyword>